<evidence type="ECO:0000256" key="1">
    <source>
        <dbReference type="ARBA" id="ARBA00001968"/>
    </source>
</evidence>
<evidence type="ECO:0000256" key="3">
    <source>
        <dbReference type="ARBA" id="ARBA00006958"/>
    </source>
</evidence>
<dbReference type="EMBL" id="JABFUD020000005">
    <property type="protein sequence ID" value="KAI5079341.1"/>
    <property type="molecule type" value="Genomic_DNA"/>
</dbReference>
<keyword evidence="6" id="KW-0378">Hydrolase</keyword>
<dbReference type="GO" id="GO:0046872">
    <property type="term" value="F:metal ion binding"/>
    <property type="evidence" value="ECO:0007669"/>
    <property type="project" value="UniProtKB-KW"/>
</dbReference>
<feature type="domain" description="DDE Tnp4" evidence="8">
    <location>
        <begin position="228"/>
        <end position="365"/>
    </location>
</feature>
<sequence>MHEVETANAFGLALVAVNLALQHWLSMRNSIFFSLRSSHEAIEEMEEDLTTVEIYAISCITASAHGMRRQKNVAVGIWYVKPHSIHFWRTFYQFREGDDLRFEENLRIPRACFDLVCALVSQELQQRPIPQQIREDVPTRSLSVRKKVAISLHLLGVGGPLHNMANLYGVGQFTVCQVLRQFVYALLKHKQSIICWPRTPQGWQALNDSFEEKQGIPNCCGAIDATHINMELPIDSNMRFLDVMCGMPGMCNDIRLLRNSSIYTSAQSNAIFNGPAITFGRHQLREFIIGDGGYLNLPWLVIPFPVIANEAQQQTFNYKLSSTHIIVERTFGHLKKMWGYLLQRVRNPDVQFLPKLIVACCILHNICVDLGVQGTTVADDEVLLDDSTIAPTPQVLRGCTRDVLFEYMRISGLL</sequence>
<dbReference type="PANTHER" id="PTHR22930:SF85">
    <property type="entry name" value="GH03217P-RELATED"/>
    <property type="match status" value="1"/>
</dbReference>
<dbReference type="PANTHER" id="PTHR22930">
    <property type="match status" value="1"/>
</dbReference>
<dbReference type="Pfam" id="PF13359">
    <property type="entry name" value="DDE_Tnp_4"/>
    <property type="match status" value="1"/>
</dbReference>
<dbReference type="OrthoDB" id="871839at2759"/>
<organism evidence="9 10">
    <name type="scientific">Adiantum capillus-veneris</name>
    <name type="common">Maidenhair fern</name>
    <dbReference type="NCBI Taxonomy" id="13818"/>
    <lineage>
        <taxon>Eukaryota</taxon>
        <taxon>Viridiplantae</taxon>
        <taxon>Streptophyta</taxon>
        <taxon>Embryophyta</taxon>
        <taxon>Tracheophyta</taxon>
        <taxon>Polypodiopsida</taxon>
        <taxon>Polypodiidae</taxon>
        <taxon>Polypodiales</taxon>
        <taxon>Pteridineae</taxon>
        <taxon>Pteridaceae</taxon>
        <taxon>Vittarioideae</taxon>
        <taxon>Adiantum</taxon>
    </lineage>
</organism>
<keyword evidence="10" id="KW-1185">Reference proteome</keyword>
<dbReference type="GO" id="GO:0004518">
    <property type="term" value="F:nuclease activity"/>
    <property type="evidence" value="ECO:0007669"/>
    <property type="project" value="UniProtKB-KW"/>
</dbReference>
<gene>
    <name evidence="9" type="ORF">GOP47_0004820</name>
</gene>
<comment type="subcellular location">
    <subcellularLocation>
        <location evidence="2">Nucleus</location>
    </subcellularLocation>
</comment>
<comment type="caution">
    <text evidence="9">The sequence shown here is derived from an EMBL/GenBank/DDBJ whole genome shotgun (WGS) entry which is preliminary data.</text>
</comment>
<keyword evidence="5" id="KW-0479">Metal-binding</keyword>
<dbReference type="GO" id="GO:0016787">
    <property type="term" value="F:hydrolase activity"/>
    <property type="evidence" value="ECO:0007669"/>
    <property type="project" value="UniProtKB-KW"/>
</dbReference>
<comment type="cofactor">
    <cofactor evidence="1">
        <name>a divalent metal cation</name>
        <dbReference type="ChEBI" id="CHEBI:60240"/>
    </cofactor>
</comment>
<dbReference type="InterPro" id="IPR045249">
    <property type="entry name" value="HARBI1-like"/>
</dbReference>
<reference evidence="9 10" key="1">
    <citation type="submission" date="2021-01" db="EMBL/GenBank/DDBJ databases">
        <title>Adiantum capillus-veneris genome.</title>
        <authorList>
            <person name="Fang Y."/>
            <person name="Liao Q."/>
        </authorList>
    </citation>
    <scope>NUCLEOTIDE SEQUENCE [LARGE SCALE GENOMIC DNA]</scope>
    <source>
        <strain evidence="9">H3</strain>
        <tissue evidence="9">Leaf</tissue>
    </source>
</reference>
<comment type="similarity">
    <text evidence="3">Belongs to the HARBI1 family.</text>
</comment>
<evidence type="ECO:0000256" key="6">
    <source>
        <dbReference type="ARBA" id="ARBA00022801"/>
    </source>
</evidence>
<keyword evidence="4" id="KW-0540">Nuclease</keyword>
<dbReference type="InterPro" id="IPR027806">
    <property type="entry name" value="HARBI1_dom"/>
</dbReference>
<protein>
    <recommendedName>
        <fullName evidence="8">DDE Tnp4 domain-containing protein</fullName>
    </recommendedName>
</protein>
<evidence type="ECO:0000256" key="4">
    <source>
        <dbReference type="ARBA" id="ARBA00022722"/>
    </source>
</evidence>
<name>A0A9D4V4R5_ADICA</name>
<dbReference type="GO" id="GO:0005634">
    <property type="term" value="C:nucleus"/>
    <property type="evidence" value="ECO:0007669"/>
    <property type="project" value="UniProtKB-SubCell"/>
</dbReference>
<dbReference type="Proteomes" id="UP000886520">
    <property type="component" value="Chromosome 5"/>
</dbReference>
<evidence type="ECO:0000313" key="9">
    <source>
        <dbReference type="EMBL" id="KAI5079341.1"/>
    </source>
</evidence>
<dbReference type="AlphaFoldDB" id="A0A9D4V4R5"/>
<accession>A0A9D4V4R5</accession>
<evidence type="ECO:0000259" key="8">
    <source>
        <dbReference type="Pfam" id="PF13359"/>
    </source>
</evidence>
<proteinExistence type="inferred from homology"/>
<keyword evidence="7" id="KW-0539">Nucleus</keyword>
<evidence type="ECO:0000313" key="10">
    <source>
        <dbReference type="Proteomes" id="UP000886520"/>
    </source>
</evidence>
<evidence type="ECO:0000256" key="2">
    <source>
        <dbReference type="ARBA" id="ARBA00004123"/>
    </source>
</evidence>
<evidence type="ECO:0000256" key="7">
    <source>
        <dbReference type="ARBA" id="ARBA00023242"/>
    </source>
</evidence>
<evidence type="ECO:0000256" key="5">
    <source>
        <dbReference type="ARBA" id="ARBA00022723"/>
    </source>
</evidence>